<dbReference type="PANTHER" id="PTHR12286:SF5">
    <property type="entry name" value="SACCHAROPINE DEHYDROGENASE-LIKE OXIDOREDUCTASE"/>
    <property type="match status" value="1"/>
</dbReference>
<evidence type="ECO:0000313" key="2">
    <source>
        <dbReference type="Proteomes" id="UP000298416"/>
    </source>
</evidence>
<organism evidence="1">
    <name type="scientific">Salvia splendens</name>
    <name type="common">Scarlet sage</name>
    <dbReference type="NCBI Taxonomy" id="180675"/>
    <lineage>
        <taxon>Eukaryota</taxon>
        <taxon>Viridiplantae</taxon>
        <taxon>Streptophyta</taxon>
        <taxon>Embryophyta</taxon>
        <taxon>Tracheophyta</taxon>
        <taxon>Spermatophyta</taxon>
        <taxon>Magnoliopsida</taxon>
        <taxon>eudicotyledons</taxon>
        <taxon>Gunneridae</taxon>
        <taxon>Pentapetalae</taxon>
        <taxon>asterids</taxon>
        <taxon>lamiids</taxon>
        <taxon>Lamiales</taxon>
        <taxon>Lamiaceae</taxon>
        <taxon>Nepetoideae</taxon>
        <taxon>Mentheae</taxon>
        <taxon>Salviinae</taxon>
        <taxon>Salvia</taxon>
        <taxon>Salvia subgen. Calosphace</taxon>
        <taxon>core Calosphace</taxon>
    </lineage>
</organism>
<dbReference type="PANTHER" id="PTHR12286">
    <property type="entry name" value="SACCHAROPINE DEHYDROGENASE-LIKE OXIDOREDUCTASE"/>
    <property type="match status" value="1"/>
</dbReference>
<dbReference type="GO" id="GO:0009247">
    <property type="term" value="P:glycolipid biosynthetic process"/>
    <property type="evidence" value="ECO:0007669"/>
    <property type="project" value="TreeGrafter"/>
</dbReference>
<protein>
    <submittedName>
        <fullName evidence="1">Uncharacterized protein</fullName>
    </submittedName>
</protein>
<reference evidence="1" key="2">
    <citation type="submission" date="2020-08" db="EMBL/GenBank/DDBJ databases">
        <title>Plant Genome Project.</title>
        <authorList>
            <person name="Zhang R.-G."/>
        </authorList>
    </citation>
    <scope>NUCLEOTIDE SEQUENCE</scope>
    <source>
        <strain evidence="1">Huo1</strain>
        <tissue evidence="1">Leaf</tissue>
    </source>
</reference>
<gene>
    <name evidence="1" type="ORF">SASPL_131131</name>
</gene>
<evidence type="ECO:0000313" key="1">
    <source>
        <dbReference type="EMBL" id="KAG6408128.1"/>
    </source>
</evidence>
<proteinExistence type="predicted"/>
<dbReference type="GO" id="GO:0005739">
    <property type="term" value="C:mitochondrion"/>
    <property type="evidence" value="ECO:0007669"/>
    <property type="project" value="TreeGrafter"/>
</dbReference>
<dbReference type="AlphaFoldDB" id="A0A8X8X7B2"/>
<dbReference type="Proteomes" id="UP000298416">
    <property type="component" value="Unassembled WGS sequence"/>
</dbReference>
<dbReference type="GO" id="GO:0005886">
    <property type="term" value="C:plasma membrane"/>
    <property type="evidence" value="ECO:0007669"/>
    <property type="project" value="TreeGrafter"/>
</dbReference>
<sequence length="83" mass="9047">MLTENPHGLPGVNEGGVLSRGGRWLLLKFPSFFSVGWFRKQGPSEEEVASATFKMWFVGQGYSDGSLASLGDKKPDTEVVTRA</sequence>
<dbReference type="EMBL" id="PNBA02000011">
    <property type="protein sequence ID" value="KAG6408128.1"/>
    <property type="molecule type" value="Genomic_DNA"/>
</dbReference>
<accession>A0A8X8X7B2</accession>
<comment type="caution">
    <text evidence="1">The sequence shown here is derived from an EMBL/GenBank/DDBJ whole genome shotgun (WGS) entry which is preliminary data.</text>
</comment>
<dbReference type="GO" id="GO:0005811">
    <property type="term" value="C:lipid droplet"/>
    <property type="evidence" value="ECO:0007669"/>
    <property type="project" value="TreeGrafter"/>
</dbReference>
<keyword evidence="2" id="KW-1185">Reference proteome</keyword>
<dbReference type="InterPro" id="IPR051276">
    <property type="entry name" value="Saccharopine_DH-like_oxidrdct"/>
</dbReference>
<reference evidence="1" key="1">
    <citation type="submission" date="2018-01" db="EMBL/GenBank/DDBJ databases">
        <authorList>
            <person name="Mao J.F."/>
        </authorList>
    </citation>
    <scope>NUCLEOTIDE SEQUENCE</scope>
    <source>
        <strain evidence="1">Huo1</strain>
        <tissue evidence="1">Leaf</tissue>
    </source>
</reference>
<name>A0A8X8X7B2_SALSN</name>